<comment type="caution">
    <text evidence="2">The sequence shown here is derived from an EMBL/GenBank/DDBJ whole genome shotgun (WGS) entry which is preliminary data.</text>
</comment>
<feature type="non-terminal residue" evidence="2">
    <location>
        <position position="71"/>
    </location>
</feature>
<organism evidence="2 4">
    <name type="scientific">Rotaria magnacalcarata</name>
    <dbReference type="NCBI Taxonomy" id="392030"/>
    <lineage>
        <taxon>Eukaryota</taxon>
        <taxon>Metazoa</taxon>
        <taxon>Spiralia</taxon>
        <taxon>Gnathifera</taxon>
        <taxon>Rotifera</taxon>
        <taxon>Eurotatoria</taxon>
        <taxon>Bdelloidea</taxon>
        <taxon>Philodinida</taxon>
        <taxon>Philodinidae</taxon>
        <taxon>Rotaria</taxon>
    </lineage>
</organism>
<dbReference type="EMBL" id="CAJOBJ010355650">
    <property type="protein sequence ID" value="CAF5213803.1"/>
    <property type="molecule type" value="Genomic_DNA"/>
</dbReference>
<accession>A0A8S3IQ49</accession>
<gene>
    <name evidence="1" type="ORF">BYL167_LOCUS70357</name>
    <name evidence="3" type="ORF">GIL414_LOCUS80757</name>
    <name evidence="2" type="ORF">SMN809_LOCUS76556</name>
</gene>
<dbReference type="EMBL" id="CAJOBH010252576">
    <property type="protein sequence ID" value="CAF5142033.1"/>
    <property type="molecule type" value="Genomic_DNA"/>
</dbReference>
<reference evidence="2" key="1">
    <citation type="submission" date="2021-02" db="EMBL/GenBank/DDBJ databases">
        <authorList>
            <person name="Nowell W R."/>
        </authorList>
    </citation>
    <scope>NUCLEOTIDE SEQUENCE</scope>
</reference>
<dbReference type="EMBL" id="CAJOBI010335154">
    <property type="protein sequence ID" value="CAF5204722.1"/>
    <property type="molecule type" value="Genomic_DNA"/>
</dbReference>
<evidence type="ECO:0000313" key="1">
    <source>
        <dbReference type="EMBL" id="CAF5142033.1"/>
    </source>
</evidence>
<dbReference type="AlphaFoldDB" id="A0A8S3IQ49"/>
<dbReference type="Proteomes" id="UP000681720">
    <property type="component" value="Unassembled WGS sequence"/>
</dbReference>
<evidence type="ECO:0000313" key="2">
    <source>
        <dbReference type="EMBL" id="CAF5204722.1"/>
    </source>
</evidence>
<evidence type="ECO:0000313" key="3">
    <source>
        <dbReference type="EMBL" id="CAF5213803.1"/>
    </source>
</evidence>
<name>A0A8S3IQ49_9BILA</name>
<feature type="non-terminal residue" evidence="2">
    <location>
        <position position="1"/>
    </location>
</feature>
<dbReference type="Proteomes" id="UP000676336">
    <property type="component" value="Unassembled WGS sequence"/>
</dbReference>
<sequence length="71" mass="8224">DGHTWQWNEIFWLSLTNSQRDQLKTLEYELHKNKHDARLSSSLDDTKPYKSTINVIGAAAWQQQNSSSGFT</sequence>
<dbReference type="Proteomes" id="UP000681967">
    <property type="component" value="Unassembled WGS sequence"/>
</dbReference>
<proteinExistence type="predicted"/>
<protein>
    <submittedName>
        <fullName evidence="2">Uncharacterized protein</fullName>
    </submittedName>
</protein>
<evidence type="ECO:0000313" key="4">
    <source>
        <dbReference type="Proteomes" id="UP000676336"/>
    </source>
</evidence>